<accession>A0A5C6A311</accession>
<feature type="domain" description="DUF6677" evidence="3">
    <location>
        <begin position="46"/>
        <end position="205"/>
    </location>
</feature>
<comment type="caution">
    <text evidence="4">The sequence shown here is derived from an EMBL/GenBank/DDBJ whole genome shotgun (WGS) entry which is preliminary data.</text>
</comment>
<keyword evidence="2" id="KW-0472">Membrane</keyword>
<keyword evidence="2" id="KW-1133">Transmembrane helix</keyword>
<reference evidence="4 5" key="1">
    <citation type="submission" date="2019-02" db="EMBL/GenBank/DDBJ databases">
        <title>Deep-cultivation of Planctomycetes and their phenomic and genomic characterization uncovers novel biology.</title>
        <authorList>
            <person name="Wiegand S."/>
            <person name="Jogler M."/>
            <person name="Boedeker C."/>
            <person name="Pinto D."/>
            <person name="Vollmers J."/>
            <person name="Rivas-Marin E."/>
            <person name="Kohn T."/>
            <person name="Peeters S.H."/>
            <person name="Heuer A."/>
            <person name="Rast P."/>
            <person name="Oberbeckmann S."/>
            <person name="Bunk B."/>
            <person name="Jeske O."/>
            <person name="Meyerdierks A."/>
            <person name="Storesund J.E."/>
            <person name="Kallscheuer N."/>
            <person name="Luecker S."/>
            <person name="Lage O.M."/>
            <person name="Pohl T."/>
            <person name="Merkel B.J."/>
            <person name="Hornburger P."/>
            <person name="Mueller R.-W."/>
            <person name="Bruemmer F."/>
            <person name="Labrenz M."/>
            <person name="Spormann A.M."/>
            <person name="Op Den Camp H."/>
            <person name="Overmann J."/>
            <person name="Amann R."/>
            <person name="Jetten M.S.M."/>
            <person name="Mascher T."/>
            <person name="Medema M.H."/>
            <person name="Devos D.P."/>
            <person name="Kaster A.-K."/>
            <person name="Ovreas L."/>
            <person name="Rohde M."/>
            <person name="Galperin M.Y."/>
            <person name="Jogler C."/>
        </authorList>
    </citation>
    <scope>NUCLEOTIDE SEQUENCE [LARGE SCALE GENOMIC DNA]</scope>
    <source>
        <strain evidence="4 5">Pla100</strain>
    </source>
</reference>
<sequence length="212" mass="23012">MASTPPNSKQSPKSKPSTIELSPEVLNGDTRIEVDGIEINLRNRYLAALLAWLIPGAGHYYQGRRTKGTLFVISVLSIWLLGFSLGGGHVVYASWAPGDRRWHYLLQAGVGAAAMPALIQGNRMRLATDPSGRTIDGYQPLWNGFMAPPNRPVIESEADEVAAWYAIYGSGYEMGTWFTMIAGLLNFLVIYDAFGGPLAVPISGRKKDSSPG</sequence>
<protein>
    <recommendedName>
        <fullName evidence="3">DUF6677 domain-containing protein</fullName>
    </recommendedName>
</protein>
<evidence type="ECO:0000259" key="3">
    <source>
        <dbReference type="Pfam" id="PF20382"/>
    </source>
</evidence>
<dbReference type="RefSeq" id="WP_231603218.1">
    <property type="nucleotide sequence ID" value="NZ_SJPM01000008.1"/>
</dbReference>
<evidence type="ECO:0000256" key="1">
    <source>
        <dbReference type="SAM" id="MobiDB-lite"/>
    </source>
</evidence>
<dbReference type="Pfam" id="PF20382">
    <property type="entry name" value="DUF6677"/>
    <property type="match status" value="1"/>
</dbReference>
<dbReference type="AlphaFoldDB" id="A0A5C6A311"/>
<keyword evidence="5" id="KW-1185">Reference proteome</keyword>
<feature type="compositionally biased region" description="Low complexity" evidence="1">
    <location>
        <begin position="1"/>
        <end position="17"/>
    </location>
</feature>
<dbReference type="EMBL" id="SJPM01000008">
    <property type="protein sequence ID" value="TWT94292.1"/>
    <property type="molecule type" value="Genomic_DNA"/>
</dbReference>
<proteinExistence type="predicted"/>
<evidence type="ECO:0000313" key="5">
    <source>
        <dbReference type="Proteomes" id="UP000316213"/>
    </source>
</evidence>
<organism evidence="4 5">
    <name type="scientific">Neorhodopirellula pilleata</name>
    <dbReference type="NCBI Taxonomy" id="2714738"/>
    <lineage>
        <taxon>Bacteria</taxon>
        <taxon>Pseudomonadati</taxon>
        <taxon>Planctomycetota</taxon>
        <taxon>Planctomycetia</taxon>
        <taxon>Pirellulales</taxon>
        <taxon>Pirellulaceae</taxon>
        <taxon>Neorhodopirellula</taxon>
    </lineage>
</organism>
<feature type="transmembrane region" description="Helical" evidence="2">
    <location>
        <begin position="177"/>
        <end position="200"/>
    </location>
</feature>
<dbReference type="Proteomes" id="UP000316213">
    <property type="component" value="Unassembled WGS sequence"/>
</dbReference>
<feature type="transmembrane region" description="Helical" evidence="2">
    <location>
        <begin position="68"/>
        <end position="92"/>
    </location>
</feature>
<dbReference type="InterPro" id="IPR046499">
    <property type="entry name" value="DUF6677"/>
</dbReference>
<evidence type="ECO:0000256" key="2">
    <source>
        <dbReference type="SAM" id="Phobius"/>
    </source>
</evidence>
<evidence type="ECO:0000313" key="4">
    <source>
        <dbReference type="EMBL" id="TWT94292.1"/>
    </source>
</evidence>
<keyword evidence="2" id="KW-0812">Transmembrane</keyword>
<gene>
    <name evidence="4" type="ORF">Pla100_39030</name>
</gene>
<feature type="region of interest" description="Disordered" evidence="1">
    <location>
        <begin position="1"/>
        <end position="22"/>
    </location>
</feature>
<name>A0A5C6A311_9BACT</name>